<dbReference type="InterPro" id="IPR004023">
    <property type="entry name" value="Mago_nashi"/>
</dbReference>
<keyword evidence="6" id="KW-1185">Reference proteome</keyword>
<dbReference type="Gene3D" id="3.30.1560.10">
    <property type="entry name" value="Mago nashi"/>
    <property type="match status" value="1"/>
</dbReference>
<dbReference type="GO" id="GO:0008380">
    <property type="term" value="P:RNA splicing"/>
    <property type="evidence" value="ECO:0007669"/>
    <property type="project" value="InterPro"/>
</dbReference>
<evidence type="ECO:0000313" key="5">
    <source>
        <dbReference type="EMBL" id="KAF6759707.1"/>
    </source>
</evidence>
<comment type="similarity">
    <text evidence="2">Belongs to the mago nashi family.</text>
</comment>
<organism evidence="5 6">
    <name type="scientific">Ephemerocybe angulata</name>
    <dbReference type="NCBI Taxonomy" id="980116"/>
    <lineage>
        <taxon>Eukaryota</taxon>
        <taxon>Fungi</taxon>
        <taxon>Dikarya</taxon>
        <taxon>Basidiomycota</taxon>
        <taxon>Agaricomycotina</taxon>
        <taxon>Agaricomycetes</taxon>
        <taxon>Agaricomycetidae</taxon>
        <taxon>Agaricales</taxon>
        <taxon>Agaricineae</taxon>
        <taxon>Psathyrellaceae</taxon>
        <taxon>Ephemerocybe</taxon>
    </lineage>
</organism>
<comment type="subcellular location">
    <subcellularLocation>
        <location evidence="1">Nucleus</location>
    </subcellularLocation>
</comment>
<dbReference type="Proteomes" id="UP000521943">
    <property type="component" value="Unassembled WGS sequence"/>
</dbReference>
<dbReference type="InterPro" id="IPR036605">
    <property type="entry name" value="Mago_nashi_sf"/>
</dbReference>
<accession>A0A8H6MD62</accession>
<evidence type="ECO:0000313" key="6">
    <source>
        <dbReference type="Proteomes" id="UP000521943"/>
    </source>
</evidence>
<evidence type="ECO:0000256" key="1">
    <source>
        <dbReference type="ARBA" id="ARBA00004123"/>
    </source>
</evidence>
<evidence type="ECO:0000256" key="2">
    <source>
        <dbReference type="ARBA" id="ARBA00009270"/>
    </source>
</evidence>
<name>A0A8H6MD62_9AGAR</name>
<dbReference type="GO" id="GO:0035145">
    <property type="term" value="C:exon-exon junction complex"/>
    <property type="evidence" value="ECO:0007669"/>
    <property type="project" value="InterPro"/>
</dbReference>
<sequence length="135" mass="15655">MKEPKNDALKLRRGAHGIYLPHSPGHSGKHGHEFLEFEYVRRLIIEPRRKLWIGPLVVKELKRIVESSKFTKEDDSSWPNKNIIGKQELEIRVGNDYISFQDPADQPSYRPPKIGSLADKDSEDPEGLRVFYYLV</sequence>
<evidence type="ECO:0000256" key="4">
    <source>
        <dbReference type="SAM" id="MobiDB-lite"/>
    </source>
</evidence>
<dbReference type="PANTHER" id="PTHR12638">
    <property type="entry name" value="PROTEIN MAGO NASHI HOMOLOG"/>
    <property type="match status" value="1"/>
</dbReference>
<dbReference type="PANTHER" id="PTHR12638:SF0">
    <property type="entry name" value="MAGO HOMOLOG, EXON JUNCTION COMPLEX SUBUNIT-RELATED"/>
    <property type="match status" value="1"/>
</dbReference>
<dbReference type="OrthoDB" id="6495301at2759"/>
<dbReference type="EMBL" id="JACGCI010000014">
    <property type="protein sequence ID" value="KAF6759707.1"/>
    <property type="molecule type" value="Genomic_DNA"/>
</dbReference>
<evidence type="ECO:0000256" key="3">
    <source>
        <dbReference type="ARBA" id="ARBA00023242"/>
    </source>
</evidence>
<proteinExistence type="inferred from homology"/>
<feature type="region of interest" description="Disordered" evidence="4">
    <location>
        <begin position="100"/>
        <end position="123"/>
    </location>
</feature>
<keyword evidence="3" id="KW-0539">Nucleus</keyword>
<gene>
    <name evidence="5" type="ORF">DFP72DRAFT_988568</name>
</gene>
<dbReference type="AlphaFoldDB" id="A0A8H6MD62"/>
<protein>
    <submittedName>
        <fullName evidence="5">Mago nashi domain-containing protein</fullName>
    </submittedName>
</protein>
<dbReference type="Pfam" id="PF02792">
    <property type="entry name" value="Mago_nashi"/>
    <property type="match status" value="1"/>
</dbReference>
<reference evidence="5 6" key="1">
    <citation type="submission" date="2020-07" db="EMBL/GenBank/DDBJ databases">
        <title>Comparative genomics of pyrophilous fungi reveals a link between fire events and developmental genes.</title>
        <authorList>
            <consortium name="DOE Joint Genome Institute"/>
            <person name="Steindorff A.S."/>
            <person name="Carver A."/>
            <person name="Calhoun S."/>
            <person name="Stillman K."/>
            <person name="Liu H."/>
            <person name="Lipzen A."/>
            <person name="Pangilinan J."/>
            <person name="Labutti K."/>
            <person name="Bruns T.D."/>
            <person name="Grigoriev I.V."/>
        </authorList>
    </citation>
    <scope>NUCLEOTIDE SEQUENCE [LARGE SCALE GENOMIC DNA]</scope>
    <source>
        <strain evidence="5 6">CBS 144469</strain>
    </source>
</reference>
<comment type="caution">
    <text evidence="5">The sequence shown here is derived from an EMBL/GenBank/DDBJ whole genome shotgun (WGS) entry which is preliminary data.</text>
</comment>
<dbReference type="SUPFAM" id="SSF89817">
    <property type="entry name" value="Mago nashi protein"/>
    <property type="match status" value="1"/>
</dbReference>